<feature type="transmembrane region" description="Helical" evidence="2">
    <location>
        <begin position="81"/>
        <end position="104"/>
    </location>
</feature>
<dbReference type="OrthoDB" id="547109at2759"/>
<proteinExistence type="predicted"/>
<dbReference type="EMBL" id="BDRX01000042">
    <property type="protein sequence ID" value="GBF93530.1"/>
    <property type="molecule type" value="Genomic_DNA"/>
</dbReference>
<name>A0A2V0P6P8_9CHLO</name>
<accession>A0A2V0P6P8</accession>
<evidence type="ECO:0000313" key="3">
    <source>
        <dbReference type="EMBL" id="GBF93530.1"/>
    </source>
</evidence>
<evidence type="ECO:0000313" key="4">
    <source>
        <dbReference type="Proteomes" id="UP000247498"/>
    </source>
</evidence>
<feature type="transmembrane region" description="Helical" evidence="2">
    <location>
        <begin position="21"/>
        <end position="49"/>
    </location>
</feature>
<gene>
    <name evidence="3" type="ORF">Rsub_06250</name>
</gene>
<evidence type="ECO:0000256" key="2">
    <source>
        <dbReference type="SAM" id="Phobius"/>
    </source>
</evidence>
<protein>
    <submittedName>
        <fullName evidence="3">Uncharacterized protein</fullName>
    </submittedName>
</protein>
<keyword evidence="4" id="KW-1185">Reference proteome</keyword>
<dbReference type="InParanoid" id="A0A2V0P6P8"/>
<evidence type="ECO:0000256" key="1">
    <source>
        <dbReference type="SAM" id="MobiDB-lite"/>
    </source>
</evidence>
<dbReference type="Proteomes" id="UP000247498">
    <property type="component" value="Unassembled WGS sequence"/>
</dbReference>
<keyword evidence="2" id="KW-1133">Transmembrane helix</keyword>
<feature type="transmembrane region" description="Helical" evidence="2">
    <location>
        <begin position="269"/>
        <end position="289"/>
    </location>
</feature>
<feature type="region of interest" description="Disordered" evidence="1">
    <location>
        <begin position="331"/>
        <end position="353"/>
    </location>
</feature>
<feature type="transmembrane region" description="Helical" evidence="2">
    <location>
        <begin position="125"/>
        <end position="151"/>
    </location>
</feature>
<sequence length="437" mass="44364">MDLGNDAPKKKKSFRETCRRFGVCASVSPLVPLACTLLVATGLPIWAIFTRRALASTRSAAAVVFGGPTPPIDYLALSVDWITQLGVIIVASVVGLLLVVSLLRTFQEAAQLPTTRCGTPGRLSYGTYATFIAPLTFALWLVTICVALAIAGQLAWLTLAFVVQAALTMGVQPHPAGAVAPQAYRKAATAALSALASAPAAPAAAGPLAKAASDFAAAAAKQGALAVCPASCLDLGAFAAAAGATGKCVCASGEQFAEATAAVGDTWRFLVHALAALALMGLACLWLLMNASATFAHARRDMREAATGTNARATSRDGASDGDAAALYVNPTFGRSPEKRGRGGAPRDTYDADTTARAPLGASYGYALPEPALEPAAADSGARDCYATGGPVAGAPEEDVAAAPALADAGAGVASPSRAQRYAAYRLRAAQVERRGS</sequence>
<reference evidence="3 4" key="1">
    <citation type="journal article" date="2018" name="Sci. Rep.">
        <title>Raphidocelis subcapitata (=Pseudokirchneriella subcapitata) provides an insight into genome evolution and environmental adaptations in the Sphaeropleales.</title>
        <authorList>
            <person name="Suzuki S."/>
            <person name="Yamaguchi H."/>
            <person name="Nakajima N."/>
            <person name="Kawachi M."/>
        </authorList>
    </citation>
    <scope>NUCLEOTIDE SEQUENCE [LARGE SCALE GENOMIC DNA]</scope>
    <source>
        <strain evidence="3 4">NIES-35</strain>
    </source>
</reference>
<comment type="caution">
    <text evidence="3">The sequence shown here is derived from an EMBL/GenBank/DDBJ whole genome shotgun (WGS) entry which is preliminary data.</text>
</comment>
<keyword evidence="2" id="KW-0812">Transmembrane</keyword>
<organism evidence="3 4">
    <name type="scientific">Raphidocelis subcapitata</name>
    <dbReference type="NCBI Taxonomy" id="307507"/>
    <lineage>
        <taxon>Eukaryota</taxon>
        <taxon>Viridiplantae</taxon>
        <taxon>Chlorophyta</taxon>
        <taxon>core chlorophytes</taxon>
        <taxon>Chlorophyceae</taxon>
        <taxon>CS clade</taxon>
        <taxon>Sphaeropleales</taxon>
        <taxon>Selenastraceae</taxon>
        <taxon>Raphidocelis</taxon>
    </lineage>
</organism>
<keyword evidence="2" id="KW-0472">Membrane</keyword>
<dbReference type="AlphaFoldDB" id="A0A2V0P6P8"/>